<keyword evidence="3" id="KW-1185">Reference proteome</keyword>
<name>A0AAV7WUG1_PLEWA</name>
<gene>
    <name evidence="2" type="ORF">NDU88_005174</name>
</gene>
<evidence type="ECO:0000313" key="2">
    <source>
        <dbReference type="EMBL" id="KAJ1217580.1"/>
    </source>
</evidence>
<evidence type="ECO:0000256" key="1">
    <source>
        <dbReference type="SAM" id="MobiDB-lite"/>
    </source>
</evidence>
<organism evidence="2 3">
    <name type="scientific">Pleurodeles waltl</name>
    <name type="common">Iberian ribbed newt</name>
    <dbReference type="NCBI Taxonomy" id="8319"/>
    <lineage>
        <taxon>Eukaryota</taxon>
        <taxon>Metazoa</taxon>
        <taxon>Chordata</taxon>
        <taxon>Craniata</taxon>
        <taxon>Vertebrata</taxon>
        <taxon>Euteleostomi</taxon>
        <taxon>Amphibia</taxon>
        <taxon>Batrachia</taxon>
        <taxon>Caudata</taxon>
        <taxon>Salamandroidea</taxon>
        <taxon>Salamandridae</taxon>
        <taxon>Pleurodelinae</taxon>
        <taxon>Pleurodeles</taxon>
    </lineage>
</organism>
<accession>A0AAV7WUG1</accession>
<sequence>MVSRRPRYGRSRGERSGDLRADGGIRGSPRQAGGEPGHQHHPWPSPPKVGVQANLLRQVAREEKRRRRRESPASAAIAGQAPRDKSQSLCLR</sequence>
<feature type="region of interest" description="Disordered" evidence="1">
    <location>
        <begin position="1"/>
        <end position="92"/>
    </location>
</feature>
<dbReference type="Proteomes" id="UP001066276">
    <property type="component" value="Chromosome 1_1"/>
</dbReference>
<comment type="caution">
    <text evidence="2">The sequence shown here is derived from an EMBL/GenBank/DDBJ whole genome shotgun (WGS) entry which is preliminary data.</text>
</comment>
<protein>
    <submittedName>
        <fullName evidence="2">Uncharacterized protein</fullName>
    </submittedName>
</protein>
<feature type="compositionally biased region" description="Basic and acidic residues" evidence="1">
    <location>
        <begin position="11"/>
        <end position="23"/>
    </location>
</feature>
<dbReference type="AlphaFoldDB" id="A0AAV7WUG1"/>
<reference evidence="2" key="1">
    <citation type="journal article" date="2022" name="bioRxiv">
        <title>Sequencing and chromosome-scale assembly of the giantPleurodeles waltlgenome.</title>
        <authorList>
            <person name="Brown T."/>
            <person name="Elewa A."/>
            <person name="Iarovenko S."/>
            <person name="Subramanian E."/>
            <person name="Araus A.J."/>
            <person name="Petzold A."/>
            <person name="Susuki M."/>
            <person name="Suzuki K.-i.T."/>
            <person name="Hayashi T."/>
            <person name="Toyoda A."/>
            <person name="Oliveira C."/>
            <person name="Osipova E."/>
            <person name="Leigh N.D."/>
            <person name="Simon A."/>
            <person name="Yun M.H."/>
        </authorList>
    </citation>
    <scope>NUCLEOTIDE SEQUENCE</scope>
    <source>
        <strain evidence="2">20211129_DDA</strain>
        <tissue evidence="2">Liver</tissue>
    </source>
</reference>
<feature type="compositionally biased region" description="Basic residues" evidence="1">
    <location>
        <begin position="1"/>
        <end position="10"/>
    </location>
</feature>
<proteinExistence type="predicted"/>
<evidence type="ECO:0000313" key="3">
    <source>
        <dbReference type="Proteomes" id="UP001066276"/>
    </source>
</evidence>
<dbReference type="EMBL" id="JANPWB010000001">
    <property type="protein sequence ID" value="KAJ1217580.1"/>
    <property type="molecule type" value="Genomic_DNA"/>
</dbReference>